<protein>
    <recommendedName>
        <fullName evidence="1">TnsA endonuclease N-terminal domain-containing protein</fullName>
    </recommendedName>
</protein>
<accession>A0A2N7VHC4</accession>
<organism evidence="2 3">
    <name type="scientific">Trinickia dabaoshanensis</name>
    <dbReference type="NCBI Taxonomy" id="564714"/>
    <lineage>
        <taxon>Bacteria</taxon>
        <taxon>Pseudomonadati</taxon>
        <taxon>Pseudomonadota</taxon>
        <taxon>Betaproteobacteria</taxon>
        <taxon>Burkholderiales</taxon>
        <taxon>Burkholderiaceae</taxon>
        <taxon>Trinickia</taxon>
    </lineage>
</organism>
<dbReference type="InterPro" id="IPR014833">
    <property type="entry name" value="TnsA_N"/>
</dbReference>
<dbReference type="OrthoDB" id="8681854at2"/>
<evidence type="ECO:0000259" key="1">
    <source>
        <dbReference type="Pfam" id="PF08722"/>
    </source>
</evidence>
<proteinExistence type="predicted"/>
<dbReference type="AlphaFoldDB" id="A0A2N7VHC4"/>
<dbReference type="Pfam" id="PF08722">
    <property type="entry name" value="Tn7_TnsA-like_N"/>
    <property type="match status" value="1"/>
</dbReference>
<keyword evidence="3" id="KW-1185">Reference proteome</keyword>
<feature type="domain" description="TnsA endonuclease N-terminal" evidence="1">
    <location>
        <begin position="46"/>
        <end position="118"/>
    </location>
</feature>
<dbReference type="RefSeq" id="WP_102647873.1">
    <property type="nucleotide sequence ID" value="NZ_PNYA01000024.1"/>
</dbReference>
<name>A0A2N7VHC4_9BURK</name>
<sequence>MSGVRKVVTRSPNRRVGTVACPWFRTTPIEYESLLERDFIRLSILDPHVSSISEQPFTLALGGLGRYTPDFLLMHTGGPIVVEVKPRARASDPTVSPRLESAARVLADKDYRFLIATEDFIRGNKRHERAGVLLRHARSHLQSSVTSRTLNIASKYSKGIAIRQLATQAGVPESAVLHLVGRRLLRIGQSLCFTGSQLVYPIGGSHDRVRA</sequence>
<dbReference type="EMBL" id="PNYA01000024">
    <property type="protein sequence ID" value="PMS16554.1"/>
    <property type="molecule type" value="Genomic_DNA"/>
</dbReference>
<dbReference type="Proteomes" id="UP000235616">
    <property type="component" value="Unassembled WGS sequence"/>
</dbReference>
<gene>
    <name evidence="2" type="ORF">C0Z18_23095</name>
</gene>
<evidence type="ECO:0000313" key="3">
    <source>
        <dbReference type="Proteomes" id="UP000235616"/>
    </source>
</evidence>
<evidence type="ECO:0000313" key="2">
    <source>
        <dbReference type="EMBL" id="PMS16554.1"/>
    </source>
</evidence>
<dbReference type="CDD" id="cd01037">
    <property type="entry name" value="PDDEXK_nuclease-like"/>
    <property type="match status" value="1"/>
</dbReference>
<reference evidence="2 3" key="1">
    <citation type="submission" date="2018-01" db="EMBL/GenBank/DDBJ databases">
        <title>Whole genome analyses suggest that Burkholderia sensu lato contains two further novel genera in the rhizoxinica-symbiotica group Mycetohabitans gen. nov., and Trinickia gen. nov.: implications for the evolution of diazotrophy and nodulation in the Burkholderiaceae.</title>
        <authorList>
            <person name="Estrada-de los Santos P."/>
            <person name="Palmer M."/>
            <person name="Chavez-Ramirez B."/>
            <person name="Beukes C."/>
            <person name="Steenkamp E.T."/>
            <person name="Hirsch A.M."/>
            <person name="Manyaka P."/>
            <person name="Maluk M."/>
            <person name="Lafos M."/>
            <person name="Crook M."/>
            <person name="Gross E."/>
            <person name="Simon M.F."/>
            <person name="Bueno dos Reis Junior F."/>
            <person name="Poole P.S."/>
            <person name="Venter S.N."/>
            <person name="James E.K."/>
        </authorList>
    </citation>
    <scope>NUCLEOTIDE SEQUENCE [LARGE SCALE GENOMIC DNA]</scope>
    <source>
        <strain evidence="2 3">GIMN1.004</strain>
    </source>
</reference>
<comment type="caution">
    <text evidence="2">The sequence shown here is derived from an EMBL/GenBank/DDBJ whole genome shotgun (WGS) entry which is preliminary data.</text>
</comment>